<keyword evidence="9" id="KW-1185">Reference proteome</keyword>
<dbReference type="Pfam" id="PF20216">
    <property type="entry name" value="DUF6576"/>
    <property type="match status" value="1"/>
</dbReference>
<protein>
    <submittedName>
        <fullName evidence="8">Membrane associated rhomboid family serine protease</fullName>
    </submittedName>
</protein>
<dbReference type="GO" id="GO:0016020">
    <property type="term" value="C:membrane"/>
    <property type="evidence" value="ECO:0007669"/>
    <property type="project" value="UniProtKB-SubCell"/>
</dbReference>
<feature type="transmembrane region" description="Helical" evidence="5">
    <location>
        <begin position="170"/>
        <end position="187"/>
    </location>
</feature>
<feature type="transmembrane region" description="Helical" evidence="5">
    <location>
        <begin position="108"/>
        <end position="128"/>
    </location>
</feature>
<keyword evidence="8" id="KW-0378">Hydrolase</keyword>
<dbReference type="EMBL" id="QGGO01000013">
    <property type="protein sequence ID" value="PWK26232.1"/>
    <property type="molecule type" value="Genomic_DNA"/>
</dbReference>
<feature type="domain" description="DUF6576" evidence="7">
    <location>
        <begin position="232"/>
        <end position="277"/>
    </location>
</feature>
<dbReference type="GO" id="GO:0006508">
    <property type="term" value="P:proteolysis"/>
    <property type="evidence" value="ECO:0007669"/>
    <property type="project" value="UniProtKB-KW"/>
</dbReference>
<gene>
    <name evidence="8" type="ORF">LV89_02713</name>
</gene>
<dbReference type="AlphaFoldDB" id="A0A316E9J9"/>
<dbReference type="Proteomes" id="UP000245489">
    <property type="component" value="Unassembled WGS sequence"/>
</dbReference>
<dbReference type="PANTHER" id="PTHR43731">
    <property type="entry name" value="RHOMBOID PROTEASE"/>
    <property type="match status" value="1"/>
</dbReference>
<evidence type="ECO:0000259" key="6">
    <source>
        <dbReference type="Pfam" id="PF01694"/>
    </source>
</evidence>
<evidence type="ECO:0000256" key="2">
    <source>
        <dbReference type="ARBA" id="ARBA00022692"/>
    </source>
</evidence>
<reference evidence="8 9" key="1">
    <citation type="submission" date="2018-05" db="EMBL/GenBank/DDBJ databases">
        <title>Genomic Encyclopedia of Archaeal and Bacterial Type Strains, Phase II (KMG-II): from individual species to whole genera.</title>
        <authorList>
            <person name="Goeker M."/>
        </authorList>
    </citation>
    <scope>NUCLEOTIDE SEQUENCE [LARGE SCALE GENOMIC DNA]</scope>
    <source>
        <strain evidence="8 9">DSM 22214</strain>
    </source>
</reference>
<evidence type="ECO:0000256" key="1">
    <source>
        <dbReference type="ARBA" id="ARBA00004141"/>
    </source>
</evidence>
<evidence type="ECO:0000259" key="7">
    <source>
        <dbReference type="Pfam" id="PF20216"/>
    </source>
</evidence>
<feature type="transmembrane region" description="Helical" evidence="5">
    <location>
        <begin position="6"/>
        <end position="23"/>
    </location>
</feature>
<evidence type="ECO:0000256" key="3">
    <source>
        <dbReference type="ARBA" id="ARBA00022989"/>
    </source>
</evidence>
<name>A0A316E9J9_9BACT</name>
<feature type="transmembrane region" description="Helical" evidence="5">
    <location>
        <begin position="80"/>
        <end position="101"/>
    </location>
</feature>
<dbReference type="InterPro" id="IPR046483">
    <property type="entry name" value="DUF6576"/>
</dbReference>
<feature type="transmembrane region" description="Helical" evidence="5">
    <location>
        <begin position="44"/>
        <end position="68"/>
    </location>
</feature>
<dbReference type="InterPro" id="IPR035952">
    <property type="entry name" value="Rhomboid-like_sf"/>
</dbReference>
<dbReference type="Gene3D" id="1.20.1540.10">
    <property type="entry name" value="Rhomboid-like"/>
    <property type="match status" value="1"/>
</dbReference>
<feature type="transmembrane region" description="Helical" evidence="5">
    <location>
        <begin position="134"/>
        <end position="158"/>
    </location>
</feature>
<keyword evidence="2 5" id="KW-0812">Transmembrane</keyword>
<dbReference type="Pfam" id="PF01694">
    <property type="entry name" value="Rhomboid"/>
    <property type="match status" value="1"/>
</dbReference>
<evidence type="ECO:0000313" key="9">
    <source>
        <dbReference type="Proteomes" id="UP000245489"/>
    </source>
</evidence>
<keyword evidence="4 5" id="KW-0472">Membrane</keyword>
<dbReference type="InterPro" id="IPR022764">
    <property type="entry name" value="Peptidase_S54_rhomboid_dom"/>
</dbReference>
<comment type="caution">
    <text evidence="8">The sequence shown here is derived from an EMBL/GenBank/DDBJ whole genome shotgun (WGS) entry which is preliminary data.</text>
</comment>
<accession>A0A316E9J9</accession>
<dbReference type="GO" id="GO:0004252">
    <property type="term" value="F:serine-type endopeptidase activity"/>
    <property type="evidence" value="ECO:0007669"/>
    <property type="project" value="InterPro"/>
</dbReference>
<dbReference type="InterPro" id="IPR050925">
    <property type="entry name" value="Rhomboid_protease_S54"/>
</dbReference>
<evidence type="ECO:0000313" key="8">
    <source>
        <dbReference type="EMBL" id="PWK26232.1"/>
    </source>
</evidence>
<feature type="domain" description="Peptidase S54 rhomboid" evidence="6">
    <location>
        <begin position="43"/>
        <end position="186"/>
    </location>
</feature>
<keyword evidence="3 5" id="KW-1133">Transmembrane helix</keyword>
<sequence>MMNTPITLFLTIITIIFSFQGFQNQRFFNKYAFNIDGILKFKEYHRMISSGFLHGSWFHLIFNLYTFFSFGESLEMVVGSVNFLLIFFASLIGGNVLALIIHRFEGEYTSIGASGAVCGIIFASIAVFPEMQIGMFLIPFSISSWMYGLLFVLITIYGIKSRSSNIGHEAHLGGALLGMIAAIALYPEVLKENYLPIVLIVTPTLAFIFLLIKHPDYLFIEKFSFRQTDYKDIDAEFNERKAAKQEEIDEILDKIQLKGINSLTAREKEALERFSGK</sequence>
<keyword evidence="8" id="KW-0645">Protease</keyword>
<dbReference type="SUPFAM" id="SSF144091">
    <property type="entry name" value="Rhomboid-like"/>
    <property type="match status" value="1"/>
</dbReference>
<dbReference type="PANTHER" id="PTHR43731:SF34">
    <property type="entry name" value="PEPTIDASE S54 RHOMBOID DOMAIN-CONTAINING PROTEIN"/>
    <property type="match status" value="1"/>
</dbReference>
<proteinExistence type="predicted"/>
<dbReference type="RefSeq" id="WP_109743433.1">
    <property type="nucleotide sequence ID" value="NZ_QGGO01000013.1"/>
</dbReference>
<evidence type="ECO:0000256" key="4">
    <source>
        <dbReference type="ARBA" id="ARBA00023136"/>
    </source>
</evidence>
<evidence type="ECO:0000256" key="5">
    <source>
        <dbReference type="SAM" id="Phobius"/>
    </source>
</evidence>
<organism evidence="8 9">
    <name type="scientific">Arcicella aurantiaca</name>
    <dbReference type="NCBI Taxonomy" id="591202"/>
    <lineage>
        <taxon>Bacteria</taxon>
        <taxon>Pseudomonadati</taxon>
        <taxon>Bacteroidota</taxon>
        <taxon>Cytophagia</taxon>
        <taxon>Cytophagales</taxon>
        <taxon>Flectobacillaceae</taxon>
        <taxon>Arcicella</taxon>
    </lineage>
</organism>
<feature type="transmembrane region" description="Helical" evidence="5">
    <location>
        <begin position="193"/>
        <end position="212"/>
    </location>
</feature>
<comment type="subcellular location">
    <subcellularLocation>
        <location evidence="1">Membrane</location>
        <topology evidence="1">Multi-pass membrane protein</topology>
    </subcellularLocation>
</comment>